<keyword evidence="2" id="KW-0378">Hydrolase</keyword>
<evidence type="ECO:0000313" key="2">
    <source>
        <dbReference type="EMBL" id="SFF10537.1"/>
    </source>
</evidence>
<dbReference type="PANTHER" id="PTHR43194">
    <property type="entry name" value="HYDROLASE ALPHA/BETA FOLD FAMILY"/>
    <property type="match status" value="1"/>
</dbReference>
<dbReference type="Pfam" id="PF12697">
    <property type="entry name" value="Abhydrolase_6"/>
    <property type="match status" value="1"/>
</dbReference>
<dbReference type="InterPro" id="IPR000073">
    <property type="entry name" value="AB_hydrolase_1"/>
</dbReference>
<sequence>MLTPAPSARSAADLAAAPLRKARHLIAVGDARVGILETGVLTAPTTYVLVHGLGMSMRYFTDLADELGRDSRVLRVDLHGFGTRSHEQGDLDIPEHADALVDALRGIPRRAPESDARETVLVGQSMGCQIVVDALARYPHAADRAVLIGPTTDPRRRSLLGHAARLGVDGTREPWRANKVVLREYARAGVRRYLVTAAFMFADKIEHKLSRVRVPTLVVRGAKDMIARDDWVQRMAHTLPRGSWAEVPGAPHLTQITHPVTVAELCRRGTPTP</sequence>
<evidence type="ECO:0000259" key="1">
    <source>
        <dbReference type="Pfam" id="PF12697"/>
    </source>
</evidence>
<dbReference type="OrthoDB" id="9770427at2"/>
<dbReference type="SUPFAM" id="SSF53474">
    <property type="entry name" value="alpha/beta-Hydrolases"/>
    <property type="match status" value="1"/>
</dbReference>
<protein>
    <submittedName>
        <fullName evidence="2">Lysophospholipase, alpha-beta hydrolase superfamily</fullName>
    </submittedName>
</protein>
<dbReference type="EMBL" id="FONZ01000002">
    <property type="protein sequence ID" value="SFF10537.1"/>
    <property type="molecule type" value="Genomic_DNA"/>
</dbReference>
<dbReference type="Proteomes" id="UP000198520">
    <property type="component" value="Unassembled WGS sequence"/>
</dbReference>
<proteinExistence type="predicted"/>
<accession>A0A1I2G0D2</accession>
<feature type="domain" description="AB hydrolase-1" evidence="1">
    <location>
        <begin position="48"/>
        <end position="264"/>
    </location>
</feature>
<dbReference type="InterPro" id="IPR029058">
    <property type="entry name" value="AB_hydrolase_fold"/>
</dbReference>
<name>A0A1I2G0D2_9MICO</name>
<dbReference type="PANTHER" id="PTHR43194:SF5">
    <property type="entry name" value="PIMELOYL-[ACYL-CARRIER PROTEIN] METHYL ESTER ESTERASE"/>
    <property type="match status" value="1"/>
</dbReference>
<organism evidence="2 3">
    <name type="scientific">Flavimobilis marinus</name>
    <dbReference type="NCBI Taxonomy" id="285351"/>
    <lineage>
        <taxon>Bacteria</taxon>
        <taxon>Bacillati</taxon>
        <taxon>Actinomycetota</taxon>
        <taxon>Actinomycetes</taxon>
        <taxon>Micrococcales</taxon>
        <taxon>Jonesiaceae</taxon>
        <taxon>Flavimobilis</taxon>
    </lineage>
</organism>
<dbReference type="Gene3D" id="3.40.50.1820">
    <property type="entry name" value="alpha/beta hydrolase"/>
    <property type="match status" value="1"/>
</dbReference>
<gene>
    <name evidence="2" type="ORF">SAMN04488035_1617</name>
</gene>
<reference evidence="3" key="1">
    <citation type="submission" date="2016-10" db="EMBL/GenBank/DDBJ databases">
        <authorList>
            <person name="Varghese N."/>
            <person name="Submissions S."/>
        </authorList>
    </citation>
    <scope>NUCLEOTIDE SEQUENCE [LARGE SCALE GENOMIC DNA]</scope>
    <source>
        <strain evidence="3">DSM 19083</strain>
    </source>
</reference>
<keyword evidence="3" id="KW-1185">Reference proteome</keyword>
<dbReference type="InterPro" id="IPR050228">
    <property type="entry name" value="Carboxylesterase_BioH"/>
</dbReference>
<dbReference type="RefSeq" id="WP_143073153.1">
    <property type="nucleotide sequence ID" value="NZ_BNAN01000002.1"/>
</dbReference>
<dbReference type="STRING" id="285351.SAMN04488035_1617"/>
<dbReference type="GO" id="GO:0016787">
    <property type="term" value="F:hydrolase activity"/>
    <property type="evidence" value="ECO:0007669"/>
    <property type="project" value="UniProtKB-KW"/>
</dbReference>
<dbReference type="AlphaFoldDB" id="A0A1I2G0D2"/>
<evidence type="ECO:0000313" key="3">
    <source>
        <dbReference type="Proteomes" id="UP000198520"/>
    </source>
</evidence>